<sequence length="459" mass="51210">MSRSLSLTARICLAFMLVATSVISLTALGFFQLSKHHFEELDEAILNEKLHAIRIMLQVSPQPLQAEHQQQHLQAMLGAHESMRVLITRDDGDILFAEPQGFLAAASDPLISTQSQWFWQEGERFFQGLSAEIALEDSPPLRVLLALDVTAHTLFFRSLMYWLWFGMLLCLLTSALLGWLVARSGLQPLREITQSMTGMSAASLDERIDTHAVPRELQAMVHSFNSMLCRLQDAFARISNFSADIAHEMRTPVSNMLTQTEVVLMRKRDADTYENNLHSNLEELSRLSRMIDDMLFLAKSENGQTLLNQQPLELDELVSGQLEYYRILAEEKGIAIEVIGQGHIHGDAPMVGRVVSNLLSNALRYTPPGQTVQIQLRQQPDSVELCVSNPGKDIQPLHLDRLFDRFYRADPARREGDSANAGLGLAIAAAIVKAHGGSIHCTSQGGITRFCVQFPRPSA</sequence>
<dbReference type="InterPro" id="IPR003594">
    <property type="entry name" value="HATPase_dom"/>
</dbReference>
<dbReference type="InterPro" id="IPR003661">
    <property type="entry name" value="HisK_dim/P_dom"/>
</dbReference>
<keyword evidence="9 14" id="KW-0418">Kinase</keyword>
<dbReference type="InterPro" id="IPR048590">
    <property type="entry name" value="CusS-like_sensor"/>
</dbReference>
<dbReference type="PRINTS" id="PR00344">
    <property type="entry name" value="BCTRLSENSOR"/>
</dbReference>
<dbReference type="PROSITE" id="PS50885">
    <property type="entry name" value="HAMP"/>
    <property type="match status" value="1"/>
</dbReference>
<evidence type="ECO:0000256" key="5">
    <source>
        <dbReference type="ARBA" id="ARBA00022553"/>
    </source>
</evidence>
<comment type="subcellular location">
    <subcellularLocation>
        <location evidence="2">Cell inner membrane</location>
        <topology evidence="2">Multi-pass membrane protein</topology>
    </subcellularLocation>
</comment>
<comment type="catalytic activity">
    <reaction evidence="1 14">
        <text>ATP + protein L-histidine = ADP + protein N-phospho-L-histidine.</text>
        <dbReference type="EC" id="2.7.13.3"/>
    </reaction>
</comment>
<organism evidence="17 18">
    <name type="scientific">Halopseudomonas yangmingensis</name>
    <dbReference type="NCBI Taxonomy" id="1720063"/>
    <lineage>
        <taxon>Bacteria</taxon>
        <taxon>Pseudomonadati</taxon>
        <taxon>Pseudomonadota</taxon>
        <taxon>Gammaproteobacteria</taxon>
        <taxon>Pseudomonadales</taxon>
        <taxon>Pseudomonadaceae</taxon>
        <taxon>Halopseudomonas</taxon>
    </lineage>
</organism>
<dbReference type="Pfam" id="PF02518">
    <property type="entry name" value="HATPase_c"/>
    <property type="match status" value="1"/>
</dbReference>
<dbReference type="AlphaFoldDB" id="A0A1I4TX49"/>
<comment type="function">
    <text evidence="14">Member of a two-component regulatory system.</text>
</comment>
<dbReference type="CDD" id="cd00082">
    <property type="entry name" value="HisKA"/>
    <property type="match status" value="1"/>
</dbReference>
<feature type="domain" description="HAMP" evidence="16">
    <location>
        <begin position="183"/>
        <end position="236"/>
    </location>
</feature>
<evidence type="ECO:0000259" key="15">
    <source>
        <dbReference type="PROSITE" id="PS50109"/>
    </source>
</evidence>
<evidence type="ECO:0000256" key="1">
    <source>
        <dbReference type="ARBA" id="ARBA00000085"/>
    </source>
</evidence>
<keyword evidence="10 14" id="KW-0067">ATP-binding</keyword>
<evidence type="ECO:0000256" key="3">
    <source>
        <dbReference type="ARBA" id="ARBA00022475"/>
    </source>
</evidence>
<dbReference type="CDD" id="cd00075">
    <property type="entry name" value="HATPase"/>
    <property type="match status" value="1"/>
</dbReference>
<evidence type="ECO:0000256" key="8">
    <source>
        <dbReference type="ARBA" id="ARBA00022741"/>
    </source>
</evidence>
<dbReference type="InterPro" id="IPR005467">
    <property type="entry name" value="His_kinase_dom"/>
</dbReference>
<dbReference type="InterPro" id="IPR003660">
    <property type="entry name" value="HAMP_dom"/>
</dbReference>
<evidence type="ECO:0000256" key="10">
    <source>
        <dbReference type="ARBA" id="ARBA00022840"/>
    </source>
</evidence>
<dbReference type="GO" id="GO:0000155">
    <property type="term" value="F:phosphorelay sensor kinase activity"/>
    <property type="evidence" value="ECO:0007669"/>
    <property type="project" value="InterPro"/>
</dbReference>
<dbReference type="InterPro" id="IPR036890">
    <property type="entry name" value="HATPase_C_sf"/>
</dbReference>
<dbReference type="GO" id="GO:0005886">
    <property type="term" value="C:plasma membrane"/>
    <property type="evidence" value="ECO:0007669"/>
    <property type="project" value="UniProtKB-SubCell"/>
</dbReference>
<evidence type="ECO:0000256" key="11">
    <source>
        <dbReference type="ARBA" id="ARBA00022989"/>
    </source>
</evidence>
<keyword evidence="12 14" id="KW-0902">Two-component regulatory system</keyword>
<dbReference type="PANTHER" id="PTHR45436:SF15">
    <property type="entry name" value="SENSOR HISTIDINE KINASE CUSS"/>
    <property type="match status" value="1"/>
</dbReference>
<dbReference type="GO" id="GO:0005524">
    <property type="term" value="F:ATP binding"/>
    <property type="evidence" value="ECO:0007669"/>
    <property type="project" value="UniProtKB-KW"/>
</dbReference>
<keyword evidence="4 14" id="KW-0997">Cell inner membrane</keyword>
<keyword evidence="11 14" id="KW-1133">Transmembrane helix</keyword>
<evidence type="ECO:0000256" key="12">
    <source>
        <dbReference type="ARBA" id="ARBA00023012"/>
    </source>
</evidence>
<dbReference type="PROSITE" id="PS50109">
    <property type="entry name" value="HIS_KIN"/>
    <property type="match status" value="1"/>
</dbReference>
<dbReference type="Gene3D" id="6.10.340.10">
    <property type="match status" value="1"/>
</dbReference>
<keyword evidence="8 14" id="KW-0547">Nucleotide-binding</keyword>
<evidence type="ECO:0000256" key="9">
    <source>
        <dbReference type="ARBA" id="ARBA00022777"/>
    </source>
</evidence>
<keyword evidence="13 14" id="KW-0472">Membrane</keyword>
<dbReference type="SMART" id="SM00304">
    <property type="entry name" value="HAMP"/>
    <property type="match status" value="1"/>
</dbReference>
<dbReference type="RefSeq" id="WP_093478209.1">
    <property type="nucleotide sequence ID" value="NZ_FOUI01000016.1"/>
</dbReference>
<dbReference type="CDD" id="cd06225">
    <property type="entry name" value="HAMP"/>
    <property type="match status" value="1"/>
</dbReference>
<name>A0A1I4TX49_9GAMM</name>
<dbReference type="Pfam" id="PF00512">
    <property type="entry name" value="HisKA"/>
    <property type="match status" value="1"/>
</dbReference>
<keyword evidence="5" id="KW-0597">Phosphoprotein</keyword>
<evidence type="ECO:0000259" key="16">
    <source>
        <dbReference type="PROSITE" id="PS50885"/>
    </source>
</evidence>
<protein>
    <recommendedName>
        <fullName evidence="14">Sensor protein</fullName>
        <ecNumber evidence="14">2.7.13.3</ecNumber>
    </recommendedName>
</protein>
<dbReference type="InterPro" id="IPR036097">
    <property type="entry name" value="HisK_dim/P_sf"/>
</dbReference>
<evidence type="ECO:0000256" key="6">
    <source>
        <dbReference type="ARBA" id="ARBA00022679"/>
    </source>
</evidence>
<dbReference type="Gene3D" id="1.10.287.130">
    <property type="match status" value="1"/>
</dbReference>
<accession>A0A1I4TX49</accession>
<evidence type="ECO:0000256" key="2">
    <source>
        <dbReference type="ARBA" id="ARBA00004429"/>
    </source>
</evidence>
<dbReference type="OrthoDB" id="5561773at2"/>
<dbReference type="NCBIfam" id="TIGR01386">
    <property type="entry name" value="cztS_silS_copS"/>
    <property type="match status" value="1"/>
</dbReference>
<dbReference type="PANTHER" id="PTHR45436">
    <property type="entry name" value="SENSOR HISTIDINE KINASE YKOH"/>
    <property type="match status" value="1"/>
</dbReference>
<feature type="domain" description="Histidine kinase" evidence="15">
    <location>
        <begin position="244"/>
        <end position="458"/>
    </location>
</feature>
<keyword evidence="6 14" id="KW-0808">Transferase</keyword>
<evidence type="ECO:0000256" key="14">
    <source>
        <dbReference type="RuleBase" id="RU364088"/>
    </source>
</evidence>
<dbReference type="Pfam" id="PF00672">
    <property type="entry name" value="HAMP"/>
    <property type="match status" value="1"/>
</dbReference>
<dbReference type="SUPFAM" id="SSF47384">
    <property type="entry name" value="Homodimeric domain of signal transducing histidine kinase"/>
    <property type="match status" value="1"/>
</dbReference>
<dbReference type="SUPFAM" id="SSF55874">
    <property type="entry name" value="ATPase domain of HSP90 chaperone/DNA topoisomerase II/histidine kinase"/>
    <property type="match status" value="1"/>
</dbReference>
<dbReference type="Proteomes" id="UP000243629">
    <property type="component" value="Unassembled WGS sequence"/>
</dbReference>
<dbReference type="EC" id="2.7.13.3" evidence="14"/>
<keyword evidence="7 14" id="KW-0812">Transmembrane</keyword>
<dbReference type="InterPro" id="IPR006290">
    <property type="entry name" value="CztS_silS_copS"/>
</dbReference>
<evidence type="ECO:0000256" key="4">
    <source>
        <dbReference type="ARBA" id="ARBA00022519"/>
    </source>
</evidence>
<feature type="transmembrane region" description="Helical" evidence="14">
    <location>
        <begin position="161"/>
        <end position="182"/>
    </location>
</feature>
<dbReference type="Gene3D" id="3.30.565.10">
    <property type="entry name" value="Histidine kinase-like ATPase, C-terminal domain"/>
    <property type="match status" value="1"/>
</dbReference>
<gene>
    <name evidence="17" type="ORF">SAMN05216217_11675</name>
</gene>
<proteinExistence type="predicted"/>
<dbReference type="InterPro" id="IPR004358">
    <property type="entry name" value="Sig_transdc_His_kin-like_C"/>
</dbReference>
<dbReference type="EMBL" id="FOUI01000016">
    <property type="protein sequence ID" value="SFM81368.1"/>
    <property type="molecule type" value="Genomic_DNA"/>
</dbReference>
<dbReference type="SUPFAM" id="SSF158472">
    <property type="entry name" value="HAMP domain-like"/>
    <property type="match status" value="1"/>
</dbReference>
<feature type="transmembrane region" description="Helical" evidence="14">
    <location>
        <begin position="12"/>
        <end position="33"/>
    </location>
</feature>
<dbReference type="FunFam" id="3.30.565.10:FF:000006">
    <property type="entry name" value="Sensor histidine kinase WalK"/>
    <property type="match status" value="1"/>
</dbReference>
<dbReference type="STRING" id="1720063.SAMN05216217_11675"/>
<dbReference type="SMART" id="SM00388">
    <property type="entry name" value="HisKA"/>
    <property type="match status" value="1"/>
</dbReference>
<evidence type="ECO:0000313" key="18">
    <source>
        <dbReference type="Proteomes" id="UP000243629"/>
    </source>
</evidence>
<evidence type="ECO:0000256" key="7">
    <source>
        <dbReference type="ARBA" id="ARBA00022692"/>
    </source>
</evidence>
<keyword evidence="18" id="KW-1185">Reference proteome</keyword>
<evidence type="ECO:0000313" key="17">
    <source>
        <dbReference type="EMBL" id="SFM81368.1"/>
    </source>
</evidence>
<dbReference type="Pfam" id="PF21085">
    <property type="entry name" value="CusS"/>
    <property type="match status" value="1"/>
</dbReference>
<reference evidence="18" key="1">
    <citation type="submission" date="2016-10" db="EMBL/GenBank/DDBJ databases">
        <authorList>
            <person name="Varghese N."/>
            <person name="Submissions S."/>
        </authorList>
    </citation>
    <scope>NUCLEOTIDE SEQUENCE [LARGE SCALE GENOMIC DNA]</scope>
    <source>
        <strain evidence="18">DSM 24213</strain>
    </source>
</reference>
<evidence type="ECO:0000256" key="13">
    <source>
        <dbReference type="ARBA" id="ARBA00023136"/>
    </source>
</evidence>
<keyword evidence="3 14" id="KW-1003">Cell membrane</keyword>
<dbReference type="SMART" id="SM00387">
    <property type="entry name" value="HATPase_c"/>
    <property type="match status" value="1"/>
</dbReference>
<dbReference type="InterPro" id="IPR050428">
    <property type="entry name" value="TCS_sensor_his_kinase"/>
</dbReference>